<accession>A0A844YG47</accession>
<evidence type="ECO:0000313" key="2">
    <source>
        <dbReference type="EMBL" id="MXO62319.1"/>
    </source>
</evidence>
<feature type="domain" description="CheW-like" evidence="1">
    <location>
        <begin position="2"/>
        <end position="140"/>
    </location>
</feature>
<name>A0A844YG47_9SPHN</name>
<evidence type="ECO:0000259" key="1">
    <source>
        <dbReference type="PROSITE" id="PS50851"/>
    </source>
</evidence>
<dbReference type="GO" id="GO:0007165">
    <property type="term" value="P:signal transduction"/>
    <property type="evidence" value="ECO:0007669"/>
    <property type="project" value="InterPro"/>
</dbReference>
<gene>
    <name evidence="2" type="ORF">GRI48_04755</name>
</gene>
<dbReference type="EMBL" id="WTYN01000001">
    <property type="protein sequence ID" value="MXO62319.1"/>
    <property type="molecule type" value="Genomic_DNA"/>
</dbReference>
<dbReference type="SUPFAM" id="SSF50341">
    <property type="entry name" value="CheW-like"/>
    <property type="match status" value="1"/>
</dbReference>
<dbReference type="RefSeq" id="WP_160672153.1">
    <property type="nucleotide sequence ID" value="NZ_WTYN01000001.1"/>
</dbReference>
<comment type="caution">
    <text evidence="2">The sequence shown here is derived from an EMBL/GenBank/DDBJ whole genome shotgun (WGS) entry which is preliminary data.</text>
</comment>
<organism evidence="2 3">
    <name type="scientific">Qipengyuania oceanensis</name>
    <dbReference type="NCBI Taxonomy" id="1463597"/>
    <lineage>
        <taxon>Bacteria</taxon>
        <taxon>Pseudomonadati</taxon>
        <taxon>Pseudomonadota</taxon>
        <taxon>Alphaproteobacteria</taxon>
        <taxon>Sphingomonadales</taxon>
        <taxon>Erythrobacteraceae</taxon>
        <taxon>Qipengyuania</taxon>
    </lineage>
</organism>
<keyword evidence="3" id="KW-1185">Reference proteome</keyword>
<dbReference type="PANTHER" id="PTHR22617:SF43">
    <property type="entry name" value="PROTEIN PILI"/>
    <property type="match status" value="1"/>
</dbReference>
<dbReference type="Pfam" id="PF01584">
    <property type="entry name" value="CheW"/>
    <property type="match status" value="1"/>
</dbReference>
<dbReference type="SMART" id="SM00260">
    <property type="entry name" value="CheW"/>
    <property type="match status" value="1"/>
</dbReference>
<dbReference type="InterPro" id="IPR036061">
    <property type="entry name" value="CheW-like_dom_sf"/>
</dbReference>
<protein>
    <submittedName>
        <fullName evidence="2">Chemotaxis protein CheW</fullName>
    </submittedName>
</protein>
<dbReference type="InterPro" id="IPR039315">
    <property type="entry name" value="CheW"/>
</dbReference>
<evidence type="ECO:0000313" key="3">
    <source>
        <dbReference type="Proteomes" id="UP000445582"/>
    </source>
</evidence>
<dbReference type="InterPro" id="IPR002545">
    <property type="entry name" value="CheW-lke_dom"/>
</dbReference>
<dbReference type="GO" id="GO:0005829">
    <property type="term" value="C:cytosol"/>
    <property type="evidence" value="ECO:0007669"/>
    <property type="project" value="TreeGrafter"/>
</dbReference>
<dbReference type="Gene3D" id="2.40.50.180">
    <property type="entry name" value="CheA-289, Domain 4"/>
    <property type="match status" value="1"/>
</dbReference>
<dbReference type="PROSITE" id="PS50851">
    <property type="entry name" value="CHEW"/>
    <property type="match status" value="1"/>
</dbReference>
<sequence>MSDLVVLATIAGRQVAVAAAEVQAVVDLEAIVPVPGAPHHVAGITALRSRPLTVIDMQTVVASGSCVRDECRALVVEHQGHGYALIVDEVADVVPLTGEPKPVPGKLSSTWQTLASALVETDSGPALLIDFRTILGANHEQAA</sequence>
<proteinExistence type="predicted"/>
<reference evidence="2 3" key="1">
    <citation type="submission" date="2019-12" db="EMBL/GenBank/DDBJ databases">
        <title>Genomic-based taxomic classification of the family Erythrobacteraceae.</title>
        <authorList>
            <person name="Xu L."/>
        </authorList>
    </citation>
    <scope>NUCLEOTIDE SEQUENCE [LARGE SCALE GENOMIC DNA]</scope>
    <source>
        <strain evidence="2 3">MCCC 1A09965</strain>
    </source>
</reference>
<dbReference type="GO" id="GO:0006935">
    <property type="term" value="P:chemotaxis"/>
    <property type="evidence" value="ECO:0007669"/>
    <property type="project" value="InterPro"/>
</dbReference>
<dbReference type="AlphaFoldDB" id="A0A844YG47"/>
<dbReference type="Proteomes" id="UP000445582">
    <property type="component" value="Unassembled WGS sequence"/>
</dbReference>
<dbReference type="PANTHER" id="PTHR22617">
    <property type="entry name" value="CHEMOTAXIS SENSOR HISTIDINE KINASE-RELATED"/>
    <property type="match status" value="1"/>
</dbReference>
<dbReference type="Gene3D" id="2.30.30.40">
    <property type="entry name" value="SH3 Domains"/>
    <property type="match status" value="1"/>
</dbReference>
<dbReference type="OrthoDB" id="7390823at2"/>